<dbReference type="PANTHER" id="PTHR19241">
    <property type="entry name" value="ATP-BINDING CASSETTE TRANSPORTER"/>
    <property type="match status" value="1"/>
</dbReference>
<evidence type="ECO:0000313" key="4">
    <source>
        <dbReference type="Proteomes" id="UP001632037"/>
    </source>
</evidence>
<dbReference type="AlphaFoldDB" id="A0ABD3FCZ8"/>
<feature type="domain" description="ABC transporter" evidence="2">
    <location>
        <begin position="41"/>
        <end position="290"/>
    </location>
</feature>
<dbReference type="FunFam" id="3.40.50.300:FF:000528">
    <property type="entry name" value="ABC transporter G family member 31"/>
    <property type="match status" value="1"/>
</dbReference>
<dbReference type="InterPro" id="IPR003439">
    <property type="entry name" value="ABC_transporter-like_ATP-bd"/>
</dbReference>
<reference evidence="3 4" key="1">
    <citation type="submission" date="2024-09" db="EMBL/GenBank/DDBJ databases">
        <title>Genome sequencing and assembly of Phytophthora oleae, isolate VK10A, causative agent of rot of olive drupes.</title>
        <authorList>
            <person name="Conti Taguali S."/>
            <person name="Riolo M."/>
            <person name="La Spada F."/>
            <person name="Cacciola S.O."/>
            <person name="Dionisio G."/>
        </authorList>
    </citation>
    <scope>NUCLEOTIDE SEQUENCE [LARGE SCALE GENOMIC DNA]</scope>
    <source>
        <strain evidence="3 4">VK10A</strain>
    </source>
</reference>
<dbReference type="InterPro" id="IPR027417">
    <property type="entry name" value="P-loop_NTPase"/>
</dbReference>
<dbReference type="SUPFAM" id="SSF52540">
    <property type="entry name" value="P-loop containing nucleoside triphosphate hydrolases"/>
    <property type="match status" value="1"/>
</dbReference>
<dbReference type="PROSITE" id="PS50893">
    <property type="entry name" value="ABC_TRANSPORTER_2"/>
    <property type="match status" value="1"/>
</dbReference>
<organism evidence="3 4">
    <name type="scientific">Phytophthora oleae</name>
    <dbReference type="NCBI Taxonomy" id="2107226"/>
    <lineage>
        <taxon>Eukaryota</taxon>
        <taxon>Sar</taxon>
        <taxon>Stramenopiles</taxon>
        <taxon>Oomycota</taxon>
        <taxon>Peronosporomycetes</taxon>
        <taxon>Peronosporales</taxon>
        <taxon>Peronosporaceae</taxon>
        <taxon>Phytophthora</taxon>
    </lineage>
</organism>
<evidence type="ECO:0000259" key="2">
    <source>
        <dbReference type="PROSITE" id="PS50893"/>
    </source>
</evidence>
<dbReference type="Gene3D" id="3.40.50.300">
    <property type="entry name" value="P-loop containing nucleotide triphosphate hydrolases"/>
    <property type="match status" value="1"/>
</dbReference>
<dbReference type="Pfam" id="PF00005">
    <property type="entry name" value="ABC_tran"/>
    <property type="match status" value="1"/>
</dbReference>
<evidence type="ECO:0000313" key="3">
    <source>
        <dbReference type="EMBL" id="KAL3663581.1"/>
    </source>
</evidence>
<protein>
    <recommendedName>
        <fullName evidence="2">ABC transporter domain-containing protein</fullName>
    </recommendedName>
</protein>
<keyword evidence="4" id="KW-1185">Reference proteome</keyword>
<proteinExistence type="predicted"/>
<dbReference type="Proteomes" id="UP001632037">
    <property type="component" value="Unassembled WGS sequence"/>
</dbReference>
<accession>A0ABD3FCZ8</accession>
<name>A0ABD3FCZ8_9STRA</name>
<comment type="caution">
    <text evidence="3">The sequence shown here is derived from an EMBL/GenBank/DDBJ whole genome shotgun (WGS) entry which is preliminary data.</text>
</comment>
<evidence type="ECO:0000256" key="1">
    <source>
        <dbReference type="ARBA" id="ARBA00022448"/>
    </source>
</evidence>
<sequence length="290" mass="32227">MERESAPMMEVRFENLSISADIVVKDETQLKTELPSLSNVVKMEVLRLSAKNHAVKKQILRNLSGVLTPGTMTLVLGQPGSGKSAFMKYLSGRFPMTNNISTEGNVTYNGKDHRGLRSKLPQFVSYVDQRDNHYPTLTVKETFEFAHDCTGAKPSKWDEHCGTVESRPDIIIRQLGLENCQNTVVGDAVLRGVSGGEHKRVTTGEMAFGNQPMLMMDEVSTGLDSATTFDVISTQRNLAKEFNKTVVISLLQPSPQVFDLFDGVLLLKDGYVMYHGPRAEVVNYFEDLGF</sequence>
<gene>
    <name evidence="3" type="ORF">V7S43_011468</name>
</gene>
<dbReference type="EMBL" id="JBIMZQ010000027">
    <property type="protein sequence ID" value="KAL3663581.1"/>
    <property type="molecule type" value="Genomic_DNA"/>
</dbReference>
<keyword evidence="1" id="KW-0813">Transport</keyword>